<evidence type="ECO:0000256" key="26">
    <source>
        <dbReference type="ARBA" id="ARBA00023136"/>
    </source>
</evidence>
<evidence type="ECO:0000256" key="12">
    <source>
        <dbReference type="ARBA" id="ARBA00022679"/>
    </source>
</evidence>
<keyword evidence="4" id="KW-0813">Transport</keyword>
<dbReference type="Gene3D" id="2.60.120.20">
    <property type="match status" value="2"/>
</dbReference>
<evidence type="ECO:0000256" key="22">
    <source>
        <dbReference type="ARBA" id="ARBA00022870"/>
    </source>
</evidence>
<name>A0A023IN45_9PICO</name>
<evidence type="ECO:0000259" key="31">
    <source>
        <dbReference type="PROSITE" id="PS51218"/>
    </source>
</evidence>
<keyword evidence="18" id="KW-0347">Helicase</keyword>
<keyword evidence="16" id="KW-0378">Hydrolase</keyword>
<evidence type="ECO:0000256" key="11">
    <source>
        <dbReference type="ARBA" id="ARBA00022670"/>
    </source>
</evidence>
<keyword evidence="9" id="KW-0167">Capsid protein</keyword>
<dbReference type="SUPFAM" id="SSF88633">
    <property type="entry name" value="Positive stranded ssRNA viruses"/>
    <property type="match status" value="2"/>
</dbReference>
<keyword evidence="5" id="KW-0696">RNA-directed RNA polymerase</keyword>
<dbReference type="InterPro" id="IPR001205">
    <property type="entry name" value="RNA-dir_pol_C"/>
</dbReference>
<dbReference type="GO" id="GO:0019062">
    <property type="term" value="P:virion attachment to host cell"/>
    <property type="evidence" value="ECO:0007669"/>
    <property type="project" value="UniProtKB-KW"/>
</dbReference>
<dbReference type="GO" id="GO:0004197">
    <property type="term" value="F:cysteine-type endopeptidase activity"/>
    <property type="evidence" value="ECO:0007669"/>
    <property type="project" value="InterPro"/>
</dbReference>
<evidence type="ECO:0000256" key="10">
    <source>
        <dbReference type="ARBA" id="ARBA00022581"/>
    </source>
</evidence>
<evidence type="ECO:0000256" key="13">
    <source>
        <dbReference type="ARBA" id="ARBA00022695"/>
    </source>
</evidence>
<dbReference type="InterPro" id="IPR029053">
    <property type="entry name" value="Viral_coat"/>
</dbReference>
<keyword evidence="10" id="KW-0945">Host-virus interaction</keyword>
<evidence type="ECO:0000256" key="9">
    <source>
        <dbReference type="ARBA" id="ARBA00022561"/>
    </source>
</evidence>
<keyword evidence="26" id="KW-0472">Membrane</keyword>
<dbReference type="GO" id="GO:0015267">
    <property type="term" value="F:channel activity"/>
    <property type="evidence" value="ECO:0007669"/>
    <property type="project" value="UniProtKB-KW"/>
</dbReference>
<dbReference type="KEGG" id="vg:37627029"/>
<keyword evidence="7" id="KW-0191">Covalent protein-RNA linkage</keyword>
<dbReference type="SUPFAM" id="SSF50494">
    <property type="entry name" value="Trypsin-like serine proteases"/>
    <property type="match status" value="1"/>
</dbReference>
<keyword evidence="11" id="KW-0645">Protease</keyword>
<accession>A0A023IN45</accession>
<dbReference type="Gene3D" id="1.20.960.20">
    <property type="match status" value="1"/>
</dbReference>
<evidence type="ECO:0000256" key="8">
    <source>
        <dbReference type="ARBA" id="ARBA00022553"/>
    </source>
</evidence>
<keyword evidence="8" id="KW-0597">Phosphoprotein</keyword>
<dbReference type="Gene3D" id="3.40.50.300">
    <property type="entry name" value="P-loop containing nucleotide triphosphate hydrolases"/>
    <property type="match status" value="1"/>
</dbReference>
<dbReference type="EMBL" id="KF183915">
    <property type="protein sequence ID" value="AGW43024.1"/>
    <property type="molecule type" value="Genomic_RNA"/>
</dbReference>
<evidence type="ECO:0000313" key="33">
    <source>
        <dbReference type="Proteomes" id="UP000159323"/>
    </source>
</evidence>
<dbReference type="PRINTS" id="PR00918">
    <property type="entry name" value="CALICVIRUSNS"/>
</dbReference>
<dbReference type="RefSeq" id="YP_009513030.1">
    <property type="nucleotide sequence ID" value="NC_039212.1"/>
</dbReference>
<dbReference type="SUPFAM" id="SSF52540">
    <property type="entry name" value="P-loop containing nucleoside triphosphate hydrolases"/>
    <property type="match status" value="1"/>
</dbReference>
<dbReference type="GO" id="GO:0005524">
    <property type="term" value="F:ATP binding"/>
    <property type="evidence" value="ECO:0007669"/>
    <property type="project" value="UniProtKB-KW"/>
</dbReference>
<dbReference type="InterPro" id="IPR000605">
    <property type="entry name" value="Helicase_SF3_ssDNA/RNA_vir"/>
</dbReference>
<evidence type="ECO:0000256" key="16">
    <source>
        <dbReference type="ARBA" id="ARBA00022801"/>
    </source>
</evidence>
<dbReference type="GeneID" id="37627029"/>
<reference evidence="32 33" key="1">
    <citation type="journal article" date="2014" name="PLoS ONE">
        <title>Isolation and molecular characterization of a novel picornavirus from baitfish in the USA.</title>
        <authorList>
            <person name="Phelps N.B.D."/>
            <person name="Mor S.K."/>
            <person name="Armien A.G."/>
            <person name="Batts W."/>
            <person name="Goodwin A.E."/>
            <person name="Hopper L."/>
            <person name="McCann R."/>
            <person name="Ng T.F.F."/>
            <person name="Puzach C."/>
            <person name="Waltzek T.B."/>
            <person name="Delwart E."/>
            <person name="Winton J."/>
            <person name="Goyal S.M."/>
        </authorList>
    </citation>
    <scope>NUCLEOTIDE SEQUENCE [LARGE SCALE GENOMIC DNA]</scope>
    <source>
        <strain evidence="32">FHMPV-1</strain>
    </source>
</reference>
<evidence type="ECO:0000256" key="18">
    <source>
        <dbReference type="ARBA" id="ARBA00022806"/>
    </source>
</evidence>
<dbReference type="GO" id="GO:0003968">
    <property type="term" value="F:RNA-directed RNA polymerase activity"/>
    <property type="evidence" value="ECO:0007669"/>
    <property type="project" value="UniProtKB-KW"/>
</dbReference>
<dbReference type="Proteomes" id="UP000159323">
    <property type="component" value="Segment"/>
</dbReference>
<dbReference type="GO" id="GO:0044162">
    <property type="term" value="C:host cell cytoplasmic vesicle membrane"/>
    <property type="evidence" value="ECO:0007669"/>
    <property type="project" value="UniProtKB-SubCell"/>
</dbReference>
<keyword evidence="12" id="KW-0808">Transferase</keyword>
<dbReference type="GO" id="GO:0006508">
    <property type="term" value="P:proteolysis"/>
    <property type="evidence" value="ECO:0007669"/>
    <property type="project" value="UniProtKB-KW"/>
</dbReference>
<dbReference type="Pfam" id="PF00680">
    <property type="entry name" value="RdRP_1"/>
    <property type="match status" value="1"/>
</dbReference>
<keyword evidence="19" id="KW-0788">Thiol protease</keyword>
<dbReference type="PROSITE" id="PS50507">
    <property type="entry name" value="RDRP_SSRNA_POS"/>
    <property type="match status" value="1"/>
</dbReference>
<keyword evidence="25" id="KW-0406">Ion transport</keyword>
<evidence type="ECO:0000256" key="14">
    <source>
        <dbReference type="ARBA" id="ARBA00022706"/>
    </source>
</evidence>
<feature type="domain" description="SF3 helicase" evidence="31">
    <location>
        <begin position="1250"/>
        <end position="1413"/>
    </location>
</feature>
<keyword evidence="28" id="KW-1160">Virus entry into host cell</keyword>
<dbReference type="PROSITE" id="PS51218">
    <property type="entry name" value="SF3_HELICASE_2"/>
    <property type="match status" value="1"/>
</dbReference>
<keyword evidence="23" id="KW-0693">Viral RNA replication</keyword>
<evidence type="ECO:0000256" key="2">
    <source>
        <dbReference type="ARBA" id="ARBA00004328"/>
    </source>
</evidence>
<evidence type="ECO:0000256" key="6">
    <source>
        <dbReference type="ARBA" id="ARBA00022488"/>
    </source>
</evidence>
<keyword evidence="20" id="KW-0067">ATP-binding</keyword>
<dbReference type="GO" id="GO:0046718">
    <property type="term" value="P:symbiont entry into host cell"/>
    <property type="evidence" value="ECO:0007669"/>
    <property type="project" value="UniProtKB-KW"/>
</dbReference>
<dbReference type="InterPro" id="IPR014759">
    <property type="entry name" value="Helicase_SF3_ssRNA_vir"/>
</dbReference>
<evidence type="ECO:0000256" key="21">
    <source>
        <dbReference type="ARBA" id="ARBA00022844"/>
    </source>
</evidence>
<keyword evidence="14" id="KW-1143">T=pseudo3 icosahedral capsid protein</keyword>
<dbReference type="InterPro" id="IPR027417">
    <property type="entry name" value="P-loop_NTPase"/>
</dbReference>
<dbReference type="GO" id="GO:0039694">
    <property type="term" value="P:viral RNA genome replication"/>
    <property type="evidence" value="ECO:0007669"/>
    <property type="project" value="InterPro"/>
</dbReference>
<dbReference type="InterPro" id="IPR043128">
    <property type="entry name" value="Rev_trsase/Diguanyl_cyclase"/>
</dbReference>
<evidence type="ECO:0000256" key="20">
    <source>
        <dbReference type="ARBA" id="ARBA00022840"/>
    </source>
</evidence>
<dbReference type="GO" id="GO:0039618">
    <property type="term" value="C:T=pseudo3 icosahedral viral capsid"/>
    <property type="evidence" value="ECO:0007669"/>
    <property type="project" value="UniProtKB-KW"/>
</dbReference>
<evidence type="ECO:0000256" key="27">
    <source>
        <dbReference type="ARBA" id="ARBA00023200"/>
    </source>
</evidence>
<evidence type="ECO:0000256" key="29">
    <source>
        <dbReference type="ARBA" id="ARBA00023303"/>
    </source>
</evidence>
<keyword evidence="29" id="KW-0407">Ion channel</keyword>
<keyword evidence="27" id="KW-1035">Host cytoplasm</keyword>
<keyword evidence="15" id="KW-0547">Nucleotide-binding</keyword>
<comment type="subcellular location">
    <subcellularLocation>
        <location evidence="1">Host cytoplasmic vesicle membrane</location>
        <topology evidence="1">Peripheral membrane protein</topology>
        <orientation evidence="1">Cytoplasmic side</orientation>
    </subcellularLocation>
    <subcellularLocation>
        <location evidence="2">Virion</location>
    </subcellularLocation>
</comment>
<dbReference type="GO" id="GO:0005198">
    <property type="term" value="F:structural molecule activity"/>
    <property type="evidence" value="ECO:0007669"/>
    <property type="project" value="InterPro"/>
</dbReference>
<keyword evidence="13" id="KW-0548">Nucleotidyltransferase</keyword>
<keyword evidence="22" id="KW-1043">Host membrane</keyword>
<sequence length="2310" mass="258839">MASIIENLTTTFASSMLGTAEDAVGSLMDAAVRPVEAPNVIISDQSAVAESEIYETGTVPPALTASTVEQEVGQMNIQRFVRLDAAEWSTSSAAEVKLKEWKLPDVFYDSKYPTYNLMKNYHWMRSDFEFNLIVNANMGFAGALVLVYVPDGAHFQFDTFRNFPHAMINCSLNTSASLKIPYINMTQYCGIKDDEDNNGTLRLYVLAQLKVPSSGGQVSNWTLYGKLVTPEFQAFSVLQGPGSNNAAVRVEQGEGAMFMASRHHTALRPRMGLTSERSSSDAQVVGDSAFRSLKQVTNIESLWMALDWAYTDEIGKQLLVTNVIVKSDSNVGSIKNTTNLGFLSNFYHGYKGDLCVSIQSVASRLNQGKLLIVFYPGEDNDGADLSIDNINNAFTQILDLGGKTTVRFTLPYVCQQTYRPMHGVFGRFAVFVLNPLTYTPACPSAVRVIFYIGTSSSFSFVYPKEGTAKFQGDDDDVIIEEEYIEEPVTNIEDEASTSTRIKRPVFRNVRVSLPDQIKSDHMLLANLFGRAHALKPTTSTTADKTAQLVPTAKSFLNVFKLFRYRSGDMTVHIMHTATGPLVVAHSYISDDLGTVAEDNYSRILSQGSVAMKPASNASLCVPFYVLTPFVESMQLGKLLMSSLDDTTYSVRLALTFDRNTRFYFLQSPPDVVAADFSDDDVDDFEGPSDWSRLDLLERTLDRLAIETTYPVKPVSYAGRFLHFHSKAEVDGVPFYAQGKTKRECRLKLLEQILAYKRDLTACGDVESNPGPVLAISSTFGWSLIDEGVPITIPALNLANAAVVSSPLDSWWQICEIEGDFLRNFNTALSANFAPDIAIADDVPQTYTNTAIFLQIMSRGLVRRIVVTPFISMFMLAGFSRWIRARFARLRLLLSGDVEQNPGPVFFYKETDLGTHFLCPLNSANNRFLGIYNIDNFIFSKEIRITSRWSSVPPANTIVITERQFTRLTVLGEHALDGHDVRFVFDDQTLEDTPLPCLYALVAFCMARVVDAESPISGVVQWMLGVDASAIANAQLASTLFTDDNLRRVLGDAWSEASSLLLKGFFKVLMFAFILSQSSSSLTLLSVSCLVAADVSSAVFQIFQSCNVSSLINYLLPGEDVIGCCERARMVGLAHDIFKDFTDTAEDFTSMTQLARNLDWWVQRLLKLASLISEMYNPDEIQRSSKILKKDETVVVQTIAGAADLYQDIRTSGSVTNEHRNRYDELHEQLVMYQKLANMVPRHPFQIPINQALMTMKSVRYGHRAPEKPIRPDPVGIHFCGIPGMGKTVLMTRICNYLAKALKTEVYVHAPGAEFLDGYSGQKVHYIDEFLAHVDEKEANLILQLMGCSNTIVPMADLDDKGKYYQAEVVITTSNTLPSSHSKLKFPQAVARRFKVLEFKVNSLYTTVVNGQTVLDGEKAMRDGSFQSGECWSFCVDGLNWKTFSFKKFVAEVMDMIDKNRKFYENFSKILDDDVDELQAPPETPVDSQTILDTLEIEGLFAFPRKLVAATKTSVQYAKNWITEQCKGWTLDKTIAWVSRVGVAVNVLRIVHSTYTFIRDLTKCDVEAPYDKAIRVDPRKVLVKRAARRNVRVDTAQAPVECEQYEHFAKPMVFLKFEDRKHNSRGFAIAKRQIITYAHGLGNGNLIVHYGGIEMNLTPEDYTISVFVVEDGETDMACIEFVSALGVEFPDFTHLISAPEYGRDARLLTAWGGSFHIRTGENLTKGDYSMLRDPNSGKMWGMRFGHFRYLCKTQPGDCGSIIIQKQNGTWKLIGMHNAAGQGSAVAFRFDLYPLDIAQGVIVSKEKSTMRSFMPSKSKLRESPFHGAFPVEKEPAVLSSRDTRLIVNIDSLVKTNGEKYRVDRFDPNTTVFAVAAHKVKERFQNHIPLGYMITMEDAIRGGDINPIDKDTSPGYKYVSRGFRKCDLYQILPDGTVQISDMLRKDVEAWLTAIKTGKEIDTLFTAHLKDELRSCEKVELGKTRVIEAAELDFVVAYRMYMSSIYSGFYNTAAHLTGIAAGINPPRDGHELYAELCSYSKFLALDYSRFDGSLPEMLMRKAVEILAELHESPEEVARLHETVIVSKHLVLDELWTVKGGMPSGSPCTTILNCICNLLVLEYSFLDTFGIDYQFHFDGDYTSRDFLTVVYGDDCIVAYNGPEVGAALAEVVKNAFGMEITPASKVGEEYNVEIQEIEFLKRTFFRLRGQRDDRIALRLSLTTIFNSLMWMRNRKTFADQVFSLMVELSAWGREQYDLVVRKCRERLKENREVVTIPSYDLAFETYLGIVDWDVVGEVTAEELFPVKLEISDEDD</sequence>
<evidence type="ECO:0000256" key="19">
    <source>
        <dbReference type="ARBA" id="ARBA00022807"/>
    </source>
</evidence>
<evidence type="ECO:0000256" key="23">
    <source>
        <dbReference type="ARBA" id="ARBA00022953"/>
    </source>
</evidence>
<evidence type="ECO:0000256" key="4">
    <source>
        <dbReference type="ARBA" id="ARBA00022448"/>
    </source>
</evidence>
<dbReference type="Pfam" id="PF00910">
    <property type="entry name" value="RNA_helicase"/>
    <property type="match status" value="1"/>
</dbReference>
<dbReference type="InterPro" id="IPR043502">
    <property type="entry name" value="DNA/RNA_pol_sf"/>
</dbReference>
<evidence type="ECO:0000256" key="1">
    <source>
        <dbReference type="ARBA" id="ARBA00004295"/>
    </source>
</evidence>
<evidence type="ECO:0000256" key="3">
    <source>
        <dbReference type="ARBA" id="ARBA00020107"/>
    </source>
</evidence>
<dbReference type="GO" id="GO:0003723">
    <property type="term" value="F:RNA binding"/>
    <property type="evidence" value="ECO:0007669"/>
    <property type="project" value="InterPro"/>
</dbReference>
<evidence type="ECO:0000256" key="17">
    <source>
        <dbReference type="ARBA" id="ARBA00022804"/>
    </source>
</evidence>
<dbReference type="CDD" id="cd23228">
    <property type="entry name" value="Limnipivirus_RdRp"/>
    <property type="match status" value="1"/>
</dbReference>
<dbReference type="GO" id="GO:0034220">
    <property type="term" value="P:monoatomic ion transmembrane transport"/>
    <property type="evidence" value="ECO:0007669"/>
    <property type="project" value="UniProtKB-KW"/>
</dbReference>
<evidence type="ECO:0000256" key="15">
    <source>
        <dbReference type="ARBA" id="ARBA00022741"/>
    </source>
</evidence>
<dbReference type="GO" id="GO:0006351">
    <property type="term" value="P:DNA-templated transcription"/>
    <property type="evidence" value="ECO:0007669"/>
    <property type="project" value="InterPro"/>
</dbReference>
<dbReference type="InterPro" id="IPR009003">
    <property type="entry name" value="Peptidase_S1_PA"/>
</dbReference>
<evidence type="ECO:0000256" key="28">
    <source>
        <dbReference type="ARBA" id="ARBA00023296"/>
    </source>
</evidence>
<keyword evidence="33" id="KW-1185">Reference proteome</keyword>
<dbReference type="InterPro" id="IPR004004">
    <property type="entry name" value="Helic/Pol/Pept_Calicivir-typ"/>
</dbReference>
<evidence type="ECO:0000313" key="32">
    <source>
        <dbReference type="EMBL" id="AGW43024.1"/>
    </source>
</evidence>
<dbReference type="InterPro" id="IPR007094">
    <property type="entry name" value="RNA-dir_pol_PSvirus"/>
</dbReference>
<dbReference type="Gene3D" id="3.30.70.270">
    <property type="match status" value="1"/>
</dbReference>
<keyword evidence="21" id="KW-0946">Virion</keyword>
<keyword evidence="6" id="KW-1036">Host cytoplasmic vesicle</keyword>
<dbReference type="GO" id="GO:0003724">
    <property type="term" value="F:RNA helicase activity"/>
    <property type="evidence" value="ECO:0007669"/>
    <property type="project" value="InterPro"/>
</dbReference>
<evidence type="ECO:0000259" key="30">
    <source>
        <dbReference type="PROSITE" id="PS50507"/>
    </source>
</evidence>
<dbReference type="InterPro" id="IPR033703">
    <property type="entry name" value="Rhv-like"/>
</dbReference>
<dbReference type="SUPFAM" id="SSF56672">
    <property type="entry name" value="DNA/RNA polymerases"/>
    <property type="match status" value="1"/>
</dbReference>
<keyword evidence="17" id="KW-1161">Viral attachment to host cell</keyword>
<dbReference type="CDD" id="cd00205">
    <property type="entry name" value="rhv_like"/>
    <property type="match status" value="2"/>
</dbReference>
<evidence type="ECO:0000256" key="24">
    <source>
        <dbReference type="ARBA" id="ARBA00023039"/>
    </source>
</evidence>
<evidence type="ECO:0000256" key="7">
    <source>
        <dbReference type="ARBA" id="ARBA00022520"/>
    </source>
</evidence>
<keyword evidence="24" id="KW-1182">Viral ion channel</keyword>
<protein>
    <recommendedName>
        <fullName evidence="3">Genome polyprotein</fullName>
    </recommendedName>
</protein>
<feature type="domain" description="RdRp catalytic" evidence="30">
    <location>
        <begin position="2036"/>
        <end position="2162"/>
    </location>
</feature>
<proteinExistence type="predicted"/>
<evidence type="ECO:0000256" key="5">
    <source>
        <dbReference type="ARBA" id="ARBA00022484"/>
    </source>
</evidence>
<evidence type="ECO:0000256" key="25">
    <source>
        <dbReference type="ARBA" id="ARBA00023065"/>
    </source>
</evidence>
<dbReference type="InterPro" id="IPR001676">
    <property type="entry name" value="Picornavirus_capsid"/>
</dbReference>
<organism evidence="32 33">
    <name type="scientific">limnipivirus C1</name>
    <dbReference type="NCBI Taxonomy" id="1401263"/>
    <lineage>
        <taxon>Viruses</taxon>
        <taxon>Riboviria</taxon>
        <taxon>Orthornavirae</taxon>
        <taxon>Pisuviricota</taxon>
        <taxon>Pisoniviricetes</taxon>
        <taxon>Picornavirales</taxon>
        <taxon>Picornaviridae</taxon>
        <taxon>Paavivirinae</taxon>
        <taxon>Limnipivirus</taxon>
        <taxon>Limnipivirus cefahemi</taxon>
        <taxon>Limnipivirus C</taxon>
    </lineage>
</organism>
<dbReference type="Pfam" id="PF00073">
    <property type="entry name" value="Rhv"/>
    <property type="match status" value="2"/>
</dbReference>